<keyword evidence="6" id="KW-1185">Reference proteome</keyword>
<gene>
    <name evidence="5" type="ORF">MJB10_16490</name>
</gene>
<organism evidence="5 6">
    <name type="scientific">Paenibacillus roseopurpureus</name>
    <dbReference type="NCBI Taxonomy" id="2918901"/>
    <lineage>
        <taxon>Bacteria</taxon>
        <taxon>Bacillati</taxon>
        <taxon>Bacillota</taxon>
        <taxon>Bacilli</taxon>
        <taxon>Bacillales</taxon>
        <taxon>Paenibacillaceae</taxon>
        <taxon>Paenibacillus</taxon>
    </lineage>
</organism>
<dbReference type="KEGG" id="proo:MJB10_16490"/>
<keyword evidence="2" id="KW-0238">DNA-binding</keyword>
<dbReference type="InterPro" id="IPR037923">
    <property type="entry name" value="HTH-like"/>
</dbReference>
<keyword evidence="1" id="KW-0805">Transcription regulation</keyword>
<dbReference type="Pfam" id="PF02311">
    <property type="entry name" value="AraC_binding"/>
    <property type="match status" value="1"/>
</dbReference>
<dbReference type="EMBL" id="CP130319">
    <property type="protein sequence ID" value="WNR42714.1"/>
    <property type="molecule type" value="Genomic_DNA"/>
</dbReference>
<dbReference type="PANTHER" id="PTHR43280">
    <property type="entry name" value="ARAC-FAMILY TRANSCRIPTIONAL REGULATOR"/>
    <property type="match status" value="1"/>
</dbReference>
<dbReference type="InterPro" id="IPR018060">
    <property type="entry name" value="HTH_AraC"/>
</dbReference>
<evidence type="ECO:0000256" key="2">
    <source>
        <dbReference type="ARBA" id="ARBA00023125"/>
    </source>
</evidence>
<feature type="domain" description="HTH araC/xylS-type" evidence="4">
    <location>
        <begin position="183"/>
        <end position="281"/>
    </location>
</feature>
<dbReference type="Proteomes" id="UP001304650">
    <property type="component" value="Chromosome"/>
</dbReference>
<dbReference type="PANTHER" id="PTHR43280:SF28">
    <property type="entry name" value="HTH-TYPE TRANSCRIPTIONAL ACTIVATOR RHAS"/>
    <property type="match status" value="1"/>
</dbReference>
<protein>
    <submittedName>
        <fullName evidence="5">AraC family transcriptional regulator</fullName>
    </submittedName>
</protein>
<proteinExistence type="predicted"/>
<dbReference type="RefSeq" id="WP_314796393.1">
    <property type="nucleotide sequence ID" value="NZ_CP130319.1"/>
</dbReference>
<reference evidence="5" key="1">
    <citation type="submission" date="2022-02" db="EMBL/GenBank/DDBJ databases">
        <title>Paenibacillus sp. MBLB1832 Whole Genome Shotgun Sequencing.</title>
        <authorList>
            <person name="Hwang C.Y."/>
            <person name="Cho E.-S."/>
            <person name="Seo M.-J."/>
        </authorList>
    </citation>
    <scope>NUCLEOTIDE SEQUENCE</scope>
    <source>
        <strain evidence="5">MBLB1832</strain>
    </source>
</reference>
<sequence>MSRILNETAVNLPGEDLGFKVHYWGAMPEHFDNPEHRHSFFEVCYVLTGEGVYRESGEDYPLQAGTLFCSRPGKWHQIKSESGIELYYVAFEVDDSSSKEASINRYMQMMNLNKIIVPMADDTVTAQTWRMLFTLCKQERSMTKETIRSFAYALLISFCSEFVEVAESNELPEHQQISSYYLERTKLFIDDNLLSSLSIQQVSNYLNITERHLSRLFAMKVGQSFSHYVQERRVRKSIELLLETDWTISHIAQETGFESVHYYTRVFTSKIGVPPGKFRKSQLSEIPFS</sequence>
<dbReference type="Gene3D" id="2.60.120.10">
    <property type="entry name" value="Jelly Rolls"/>
    <property type="match status" value="1"/>
</dbReference>
<dbReference type="Pfam" id="PF12833">
    <property type="entry name" value="HTH_18"/>
    <property type="match status" value="1"/>
</dbReference>
<dbReference type="SUPFAM" id="SSF51215">
    <property type="entry name" value="Regulatory protein AraC"/>
    <property type="match status" value="1"/>
</dbReference>
<evidence type="ECO:0000313" key="5">
    <source>
        <dbReference type="EMBL" id="WNR42714.1"/>
    </source>
</evidence>
<name>A0AA96LMT2_9BACL</name>
<dbReference type="CDD" id="cd02208">
    <property type="entry name" value="cupin_RmlC-like"/>
    <property type="match status" value="1"/>
</dbReference>
<dbReference type="InterPro" id="IPR014710">
    <property type="entry name" value="RmlC-like_jellyroll"/>
</dbReference>
<keyword evidence="3" id="KW-0804">Transcription</keyword>
<dbReference type="SUPFAM" id="SSF46689">
    <property type="entry name" value="Homeodomain-like"/>
    <property type="match status" value="2"/>
</dbReference>
<dbReference type="AlphaFoldDB" id="A0AA96LMT2"/>
<dbReference type="SMART" id="SM00342">
    <property type="entry name" value="HTH_ARAC"/>
    <property type="match status" value="1"/>
</dbReference>
<evidence type="ECO:0000313" key="6">
    <source>
        <dbReference type="Proteomes" id="UP001304650"/>
    </source>
</evidence>
<dbReference type="InterPro" id="IPR003313">
    <property type="entry name" value="AraC-bd"/>
</dbReference>
<evidence type="ECO:0000256" key="1">
    <source>
        <dbReference type="ARBA" id="ARBA00023015"/>
    </source>
</evidence>
<dbReference type="PROSITE" id="PS01124">
    <property type="entry name" value="HTH_ARAC_FAMILY_2"/>
    <property type="match status" value="1"/>
</dbReference>
<dbReference type="GO" id="GO:0043565">
    <property type="term" value="F:sequence-specific DNA binding"/>
    <property type="evidence" value="ECO:0007669"/>
    <property type="project" value="InterPro"/>
</dbReference>
<dbReference type="Gene3D" id="1.10.10.60">
    <property type="entry name" value="Homeodomain-like"/>
    <property type="match status" value="2"/>
</dbReference>
<dbReference type="InterPro" id="IPR009057">
    <property type="entry name" value="Homeodomain-like_sf"/>
</dbReference>
<dbReference type="GO" id="GO:0003700">
    <property type="term" value="F:DNA-binding transcription factor activity"/>
    <property type="evidence" value="ECO:0007669"/>
    <property type="project" value="InterPro"/>
</dbReference>
<evidence type="ECO:0000256" key="3">
    <source>
        <dbReference type="ARBA" id="ARBA00023163"/>
    </source>
</evidence>
<evidence type="ECO:0000259" key="4">
    <source>
        <dbReference type="PROSITE" id="PS01124"/>
    </source>
</evidence>
<accession>A0AA96LMT2</accession>